<proteinExistence type="predicted"/>
<dbReference type="Proteomes" id="UP000294650">
    <property type="component" value="Unassembled WGS sequence"/>
</dbReference>
<gene>
    <name evidence="1" type="ORF">EDD68_1282</name>
</gene>
<evidence type="ECO:0000313" key="1">
    <source>
        <dbReference type="EMBL" id="TCT17554.1"/>
    </source>
</evidence>
<dbReference type="AlphaFoldDB" id="A0A4R3MVI4"/>
<dbReference type="OrthoDB" id="2804813at2"/>
<organism evidence="1 2">
    <name type="scientific">Melghiribacillus thermohalophilus</name>
    <dbReference type="NCBI Taxonomy" id="1324956"/>
    <lineage>
        <taxon>Bacteria</taxon>
        <taxon>Bacillati</taxon>
        <taxon>Bacillota</taxon>
        <taxon>Bacilli</taxon>
        <taxon>Bacillales</taxon>
        <taxon>Bacillaceae</taxon>
        <taxon>Melghiribacillus</taxon>
    </lineage>
</organism>
<protein>
    <submittedName>
        <fullName evidence="1">Uncharacterized protein</fullName>
    </submittedName>
</protein>
<dbReference type="RefSeq" id="WP_132372937.1">
    <property type="nucleotide sequence ID" value="NZ_SMAN01000028.1"/>
</dbReference>
<keyword evidence="2" id="KW-1185">Reference proteome</keyword>
<reference evidence="1 2" key="1">
    <citation type="submission" date="2019-03" db="EMBL/GenBank/DDBJ databases">
        <title>Genomic Encyclopedia of Type Strains, Phase IV (KMG-IV): sequencing the most valuable type-strain genomes for metagenomic binning, comparative biology and taxonomic classification.</title>
        <authorList>
            <person name="Goeker M."/>
        </authorList>
    </citation>
    <scope>NUCLEOTIDE SEQUENCE [LARGE SCALE GENOMIC DNA]</scope>
    <source>
        <strain evidence="1 2">DSM 25894</strain>
    </source>
</reference>
<dbReference type="EMBL" id="SMAN01000028">
    <property type="protein sequence ID" value="TCT17554.1"/>
    <property type="molecule type" value="Genomic_DNA"/>
</dbReference>
<accession>A0A4R3MVI4</accession>
<evidence type="ECO:0000313" key="2">
    <source>
        <dbReference type="Proteomes" id="UP000294650"/>
    </source>
</evidence>
<sequence>MTTKNEQLLNEIADFLVVYMKSGKLNVNSFVKDPHLNIRNIEDLLKVHFLLKKDVVEFVSRLPVRIRKFKTSTTVQSRVASGQVKGQMNWPRTFKERLSTGNQDTSLYAYHERSRLYQMKENLVLKEMLSILYRILFHDIRSERFANYGWFQTWKDLKPVLKNIYEKNIYLNRIQSADTAVTGRMIQDTLKHRNPLYRDAAKILLAYRKVMDFEVDQREVMELLKETFIEPEKEEVLFELYWVIQFIKQGSRQARLHLIDGKNNLVAQWEDQHFRYDLYHDSTGSNELIFEVSLAEVKESSHPYLVRKVRSIEAAETFSSIIDPNRKKDSSLWRGRPDILLEVRDKESNKLVKVVIGEVKYTPNKNYAIQGLRELVDYLYFVKDREGNYIFENDLGEEVEIMGALFLDEIEVQEGKDDGAVQIVSMRSDNKGEKLFEWIQKKKF</sequence>
<comment type="caution">
    <text evidence="1">The sequence shown here is derived from an EMBL/GenBank/DDBJ whole genome shotgun (WGS) entry which is preliminary data.</text>
</comment>
<name>A0A4R3MVI4_9BACI</name>